<dbReference type="Gene3D" id="3.40.50.300">
    <property type="entry name" value="P-loop containing nucleotide triphosphate hydrolases"/>
    <property type="match status" value="3"/>
</dbReference>
<evidence type="ECO:0000259" key="16">
    <source>
        <dbReference type="PROSITE" id="PS51193"/>
    </source>
</evidence>
<evidence type="ECO:0000256" key="3">
    <source>
        <dbReference type="ARBA" id="ARBA00008435"/>
    </source>
</evidence>
<dbReference type="SMART" id="SM00487">
    <property type="entry name" value="DEXDc"/>
    <property type="match status" value="1"/>
</dbReference>
<dbReference type="FunFam" id="3.40.50.300:FF:001372">
    <property type="entry name" value="ATP-dependent DNA helicase chl1"/>
    <property type="match status" value="1"/>
</dbReference>
<dbReference type="InterPro" id="IPR045028">
    <property type="entry name" value="DinG/Rad3-like"/>
</dbReference>
<keyword evidence="6" id="KW-0378">Hydrolase</keyword>
<dbReference type="GO" id="GO:0016818">
    <property type="term" value="F:hydrolase activity, acting on acid anhydrides, in phosphorus-containing anhydrides"/>
    <property type="evidence" value="ECO:0007669"/>
    <property type="project" value="InterPro"/>
</dbReference>
<dbReference type="VEuPathDB" id="VectorBase:CSON008032"/>
<dbReference type="InterPro" id="IPR006554">
    <property type="entry name" value="Helicase-like_DEXD_c2"/>
</dbReference>
<dbReference type="GO" id="GO:0046872">
    <property type="term" value="F:metal ion binding"/>
    <property type="evidence" value="ECO:0007669"/>
    <property type="project" value="UniProtKB-KW"/>
</dbReference>
<dbReference type="GO" id="GO:0043139">
    <property type="term" value="F:5'-3' DNA helicase activity"/>
    <property type="evidence" value="ECO:0007669"/>
    <property type="project" value="UniProtKB-EC"/>
</dbReference>
<dbReference type="EC" id="5.6.2.3" evidence="13"/>
<evidence type="ECO:0000256" key="13">
    <source>
        <dbReference type="ARBA" id="ARBA00044969"/>
    </source>
</evidence>
<dbReference type="PANTHER" id="PTHR11472">
    <property type="entry name" value="DNA REPAIR DEAD HELICASE RAD3/XP-D SUBFAMILY MEMBER"/>
    <property type="match status" value="1"/>
</dbReference>
<dbReference type="OMA" id="QTHQFRD"/>
<sequence>MYDREKLLSPPDSFNFPFDPYQIQKNFMQELFKVIENKQIGIFESPTGTGKTLTLTCGALTWLIEHETAVSIELEEKINTLSNEIKKLTQENSKSNDWINGQYETLQLKQKLSAVKSELNSLLEYKKRIKDIRSNREIENEIKKFIKNKENNDEMFDEMQTHKDTNDSDDEFLINDIPDEDSLENDISETSKYHDTKIYFCSRTHSQLSQVVHEIKKTVFGGETRVTALASRQNYCINPEVKSLKTNSLINERCLELQKGTKGVIRERDSQGRATKKSKTSKKCPFYNQLGMEKVKKEAISEIYDIEDLIQVAKSHKACPYYASRLAASDSQVIMVPYQMILHKKTRDQLGINIQGSVLIIDEAHNLLDTISSIHSAQITLKEFVEVKNQLESYKKRYLSRFSAKTVLKINQLIYIAKQLISIFKTIETSKMIPVSELLTEAELFNINISELLRFAKDTRLAEKLHGFAVSESKRQEKIKSESGPKQEMGVKSYLKQLEESKTKIKTKIPSKVLEPEPMILSNTEKVLVVNAIRPFLSLLECLLEEFEDGRILISTDKENNGTMKYLVLNPGAHFKDLLTQCRAIILAGGTMQPVSELTEQLFSECKDRVKIHLYSHVVKQDAVLPLVLTKGPTGKEFLFNFSNKSNQSMLQELAATLLNICNVVPAGVVCFFSSYDTLKGFYKFFDENGFLKRIQVKKRVFLEKRNGMQAETLLDQYSKAIKFLKNNAKESQNGALLFSVVGGKLSEGLNFSDDLGRCVIVIGLPYPNKFSPELQEKMKYLDKSLNSSAGNEYYENLCMKAVNQCIGRAVRHINDYASVILLDIRYGNEKIRKKLPMWIERGLIQIDGFGKGQAELVKFFKEKKKLN</sequence>
<dbReference type="CDD" id="cd18788">
    <property type="entry name" value="SF2_C_XPD"/>
    <property type="match status" value="1"/>
</dbReference>
<dbReference type="NCBIfam" id="TIGR00604">
    <property type="entry name" value="rad3"/>
    <property type="match status" value="1"/>
</dbReference>
<evidence type="ECO:0000256" key="6">
    <source>
        <dbReference type="ARBA" id="ARBA00022801"/>
    </source>
</evidence>
<keyword evidence="5" id="KW-0547">Nucleotide-binding</keyword>
<dbReference type="InterPro" id="IPR014013">
    <property type="entry name" value="Helic_SF1/SF2_ATP-bd_DinG/Rad3"/>
</dbReference>
<dbReference type="InterPro" id="IPR014001">
    <property type="entry name" value="Helicase_ATP-bd"/>
</dbReference>
<dbReference type="InterPro" id="IPR013020">
    <property type="entry name" value="Rad3/Chl1-like"/>
</dbReference>
<keyword evidence="7" id="KW-0347">Helicase</keyword>
<dbReference type="GO" id="GO:0003677">
    <property type="term" value="F:DNA binding"/>
    <property type="evidence" value="ECO:0007669"/>
    <property type="project" value="InterPro"/>
</dbReference>
<dbReference type="InterPro" id="IPR010614">
    <property type="entry name" value="RAD3-like_helicase_DEAD"/>
</dbReference>
<evidence type="ECO:0000256" key="8">
    <source>
        <dbReference type="ARBA" id="ARBA00022840"/>
    </source>
</evidence>
<evidence type="ECO:0000256" key="7">
    <source>
        <dbReference type="ARBA" id="ARBA00022806"/>
    </source>
</evidence>
<evidence type="ECO:0000256" key="5">
    <source>
        <dbReference type="ARBA" id="ARBA00022741"/>
    </source>
</evidence>
<evidence type="ECO:0000256" key="4">
    <source>
        <dbReference type="ARBA" id="ARBA00022723"/>
    </source>
</evidence>
<dbReference type="PROSITE" id="PS51193">
    <property type="entry name" value="HELICASE_ATP_BIND_2"/>
    <property type="match status" value="1"/>
</dbReference>
<keyword evidence="8" id="KW-0067">ATP-binding</keyword>
<comment type="similarity">
    <text evidence="3">Belongs to the DEAD box helicase family. DEAH subfamily. DDX11/CHL1 sub-subfamily.</text>
</comment>
<evidence type="ECO:0000256" key="2">
    <source>
        <dbReference type="ARBA" id="ARBA00004123"/>
    </source>
</evidence>
<dbReference type="PANTHER" id="PTHR11472:SF41">
    <property type="entry name" value="ATP-DEPENDENT DNA HELICASE DDX11-RELATED"/>
    <property type="match status" value="1"/>
</dbReference>
<dbReference type="Pfam" id="PF06733">
    <property type="entry name" value="DEAD_2"/>
    <property type="match status" value="1"/>
</dbReference>
<comment type="cofactor">
    <cofactor evidence="1">
        <name>[4Fe-4S] cluster</name>
        <dbReference type="ChEBI" id="CHEBI:49883"/>
    </cofactor>
</comment>
<name>A0A336MV21_CULSO</name>
<evidence type="ECO:0000256" key="10">
    <source>
        <dbReference type="ARBA" id="ARBA00023014"/>
    </source>
</evidence>
<evidence type="ECO:0000256" key="12">
    <source>
        <dbReference type="ARBA" id="ARBA00023242"/>
    </source>
</evidence>
<dbReference type="GO" id="GO:0034085">
    <property type="term" value="P:establishment of sister chromatid cohesion"/>
    <property type="evidence" value="ECO:0007669"/>
    <property type="project" value="TreeGrafter"/>
</dbReference>
<feature type="domain" description="Helicase ATP-binding" evidence="16">
    <location>
        <begin position="10"/>
        <end position="420"/>
    </location>
</feature>
<evidence type="ECO:0000256" key="1">
    <source>
        <dbReference type="ARBA" id="ARBA00001966"/>
    </source>
</evidence>
<keyword evidence="15" id="KW-0175">Coiled coil</keyword>
<comment type="catalytic activity">
    <reaction evidence="14">
        <text>ATP + H2O = ADP + phosphate + H(+)</text>
        <dbReference type="Rhea" id="RHEA:13065"/>
        <dbReference type="ChEBI" id="CHEBI:15377"/>
        <dbReference type="ChEBI" id="CHEBI:15378"/>
        <dbReference type="ChEBI" id="CHEBI:30616"/>
        <dbReference type="ChEBI" id="CHEBI:43474"/>
        <dbReference type="ChEBI" id="CHEBI:456216"/>
        <dbReference type="EC" id="5.6.2.3"/>
    </reaction>
</comment>
<keyword evidence="12" id="KW-0539">Nucleus</keyword>
<dbReference type="GO" id="GO:0051536">
    <property type="term" value="F:iron-sulfur cluster binding"/>
    <property type="evidence" value="ECO:0007669"/>
    <property type="project" value="UniProtKB-KW"/>
</dbReference>
<keyword evidence="9" id="KW-0408">Iron</keyword>
<comment type="subcellular location">
    <subcellularLocation>
        <location evidence="2">Nucleus</location>
    </subcellularLocation>
</comment>
<reference evidence="17" key="1">
    <citation type="submission" date="2018-07" db="EMBL/GenBank/DDBJ databases">
        <authorList>
            <person name="Quirk P.G."/>
            <person name="Krulwich T.A."/>
        </authorList>
    </citation>
    <scope>NUCLEOTIDE SEQUENCE</scope>
</reference>
<dbReference type="InterPro" id="IPR006555">
    <property type="entry name" value="ATP-dep_Helicase_C"/>
</dbReference>
<dbReference type="SMART" id="SM00488">
    <property type="entry name" value="DEXDc2"/>
    <property type="match status" value="1"/>
</dbReference>
<evidence type="ECO:0000256" key="14">
    <source>
        <dbReference type="ARBA" id="ARBA00048954"/>
    </source>
</evidence>
<dbReference type="AlphaFoldDB" id="A0A336MV21"/>
<dbReference type="GO" id="GO:0005524">
    <property type="term" value="F:ATP binding"/>
    <property type="evidence" value="ECO:0007669"/>
    <property type="project" value="UniProtKB-KW"/>
</dbReference>
<keyword evidence="10" id="KW-0411">Iron-sulfur</keyword>
<dbReference type="EMBL" id="UFQT01003028">
    <property type="protein sequence ID" value="SSX34454.1"/>
    <property type="molecule type" value="Genomic_DNA"/>
</dbReference>
<evidence type="ECO:0000256" key="15">
    <source>
        <dbReference type="SAM" id="Coils"/>
    </source>
</evidence>
<evidence type="ECO:0000313" key="17">
    <source>
        <dbReference type="EMBL" id="SSX34454.1"/>
    </source>
</evidence>
<gene>
    <name evidence="17" type="primary">CSON008032</name>
</gene>
<dbReference type="GO" id="GO:0006139">
    <property type="term" value="P:nucleobase-containing compound metabolic process"/>
    <property type="evidence" value="ECO:0007669"/>
    <property type="project" value="InterPro"/>
</dbReference>
<evidence type="ECO:0000256" key="11">
    <source>
        <dbReference type="ARBA" id="ARBA00023235"/>
    </source>
</evidence>
<dbReference type="SMART" id="SM00491">
    <property type="entry name" value="HELICc2"/>
    <property type="match status" value="1"/>
</dbReference>
<organism evidence="17">
    <name type="scientific">Culicoides sonorensis</name>
    <name type="common">Biting midge</name>
    <dbReference type="NCBI Taxonomy" id="179676"/>
    <lineage>
        <taxon>Eukaryota</taxon>
        <taxon>Metazoa</taxon>
        <taxon>Ecdysozoa</taxon>
        <taxon>Arthropoda</taxon>
        <taxon>Hexapoda</taxon>
        <taxon>Insecta</taxon>
        <taxon>Pterygota</taxon>
        <taxon>Neoptera</taxon>
        <taxon>Endopterygota</taxon>
        <taxon>Diptera</taxon>
        <taxon>Nematocera</taxon>
        <taxon>Chironomoidea</taxon>
        <taxon>Ceratopogonidae</taxon>
        <taxon>Ceratopogoninae</taxon>
        <taxon>Culicoides</taxon>
        <taxon>Monoculicoides</taxon>
    </lineage>
</organism>
<keyword evidence="4" id="KW-0479">Metal-binding</keyword>
<feature type="coiled-coil region" evidence="15">
    <location>
        <begin position="64"/>
        <end position="91"/>
    </location>
</feature>
<protein>
    <recommendedName>
        <fullName evidence="13">DNA 5'-3' helicase</fullName>
        <ecNumber evidence="13">5.6.2.3</ecNumber>
    </recommendedName>
</protein>
<keyword evidence="11" id="KW-0413">Isomerase</keyword>
<evidence type="ECO:0000256" key="9">
    <source>
        <dbReference type="ARBA" id="ARBA00023004"/>
    </source>
</evidence>
<dbReference type="InterPro" id="IPR027417">
    <property type="entry name" value="P-loop_NTPase"/>
</dbReference>
<dbReference type="GO" id="GO:0005634">
    <property type="term" value="C:nucleus"/>
    <property type="evidence" value="ECO:0007669"/>
    <property type="project" value="UniProtKB-SubCell"/>
</dbReference>
<accession>A0A336MV21</accession>
<dbReference type="Pfam" id="PF13307">
    <property type="entry name" value="Helicase_C_2"/>
    <property type="match status" value="1"/>
</dbReference>
<dbReference type="SUPFAM" id="SSF52540">
    <property type="entry name" value="P-loop containing nucleoside triphosphate hydrolases"/>
    <property type="match status" value="1"/>
</dbReference>
<proteinExistence type="inferred from homology"/>